<dbReference type="EMBL" id="JBHFNQ010000268">
    <property type="protein sequence ID" value="MFB2882282.1"/>
    <property type="molecule type" value="Genomic_DNA"/>
</dbReference>
<feature type="region of interest" description="Disordered" evidence="1">
    <location>
        <begin position="47"/>
        <end position="68"/>
    </location>
</feature>
<accession>A0ABV4XIX1</accession>
<evidence type="ECO:0000256" key="1">
    <source>
        <dbReference type="SAM" id="MobiDB-lite"/>
    </source>
</evidence>
<protein>
    <submittedName>
        <fullName evidence="4">SH3 domain-containing protein</fullName>
    </submittedName>
</protein>
<dbReference type="RefSeq" id="WP_413275235.1">
    <property type="nucleotide sequence ID" value="NZ_JBHFNQ010000268.1"/>
</dbReference>
<evidence type="ECO:0000259" key="3">
    <source>
        <dbReference type="PROSITE" id="PS51781"/>
    </source>
</evidence>
<reference evidence="4 5" key="1">
    <citation type="submission" date="2024-09" db="EMBL/GenBank/DDBJ databases">
        <title>Floridaenema gen nov. (Aerosakkonemataceae, Aerosakkonematales ord. nov., Cyanobacteria) from benthic tropical and subtropical fresh waters, with the description of four new species.</title>
        <authorList>
            <person name="Moretto J.A."/>
            <person name="Berthold D.E."/>
            <person name="Lefler F.W."/>
            <person name="Huang I.-S."/>
            <person name="Laughinghouse H. IV."/>
        </authorList>
    </citation>
    <scope>NUCLEOTIDE SEQUENCE [LARGE SCALE GENOMIC DNA]</scope>
    <source>
        <strain evidence="4 5">BLCC-F46</strain>
    </source>
</reference>
<feature type="domain" description="SH3b" evidence="3">
    <location>
        <begin position="45"/>
        <end position="112"/>
    </location>
</feature>
<gene>
    <name evidence="4" type="ORF">ACE1CC_36005</name>
</gene>
<evidence type="ECO:0000313" key="4">
    <source>
        <dbReference type="EMBL" id="MFB2882282.1"/>
    </source>
</evidence>
<name>A0ABV4XIX1_9CYAN</name>
<evidence type="ECO:0000256" key="2">
    <source>
        <dbReference type="SAM" id="SignalP"/>
    </source>
</evidence>
<organism evidence="4 5">
    <name type="scientific">Floridaenema aerugineum BLCC-F46</name>
    <dbReference type="NCBI Taxonomy" id="3153654"/>
    <lineage>
        <taxon>Bacteria</taxon>
        <taxon>Bacillati</taxon>
        <taxon>Cyanobacteriota</taxon>
        <taxon>Cyanophyceae</taxon>
        <taxon>Oscillatoriophycideae</taxon>
        <taxon>Aerosakkonematales</taxon>
        <taxon>Aerosakkonemataceae</taxon>
        <taxon>Floridanema</taxon>
        <taxon>Floridanema aerugineum</taxon>
    </lineage>
</organism>
<sequence>MLKTLMASVLILGIVFPVTAQEGPGRGRTDYNPDMAQGRQQLARVCTRDQSGGRLSLRTGPGREYGKVKEIPNGQAVRLIDGQYGPDGYYWWRVSHNGRQGWVRADYVCDDPQ</sequence>
<comment type="caution">
    <text evidence="4">The sequence shown here is derived from an EMBL/GenBank/DDBJ whole genome shotgun (WGS) entry which is preliminary data.</text>
</comment>
<dbReference type="Pfam" id="PF08239">
    <property type="entry name" value="SH3_3"/>
    <property type="match status" value="1"/>
</dbReference>
<dbReference type="InterPro" id="IPR003646">
    <property type="entry name" value="SH3-like_bac-type"/>
</dbReference>
<feature type="signal peptide" evidence="2">
    <location>
        <begin position="1"/>
        <end position="20"/>
    </location>
</feature>
<keyword evidence="2" id="KW-0732">Signal</keyword>
<dbReference type="Gene3D" id="2.30.30.40">
    <property type="entry name" value="SH3 Domains"/>
    <property type="match status" value="1"/>
</dbReference>
<feature type="chain" id="PRO_5047223387" evidence="2">
    <location>
        <begin position="21"/>
        <end position="113"/>
    </location>
</feature>
<dbReference type="Proteomes" id="UP001576774">
    <property type="component" value="Unassembled WGS sequence"/>
</dbReference>
<keyword evidence="5" id="KW-1185">Reference proteome</keyword>
<evidence type="ECO:0000313" key="5">
    <source>
        <dbReference type="Proteomes" id="UP001576774"/>
    </source>
</evidence>
<dbReference type="PROSITE" id="PS51781">
    <property type="entry name" value="SH3B"/>
    <property type="match status" value="1"/>
</dbReference>
<proteinExistence type="predicted"/>
<dbReference type="SMART" id="SM00287">
    <property type="entry name" value="SH3b"/>
    <property type="match status" value="1"/>
</dbReference>